<dbReference type="InterPro" id="IPR027417">
    <property type="entry name" value="P-loop_NTPase"/>
</dbReference>
<proteinExistence type="predicted"/>
<dbReference type="EMBL" id="JAFFZP010000006">
    <property type="protein sequence ID" value="MBN0986868.1"/>
    <property type="molecule type" value="Genomic_DNA"/>
</dbReference>
<sequence length="289" mass="33997">MTKKKLYIHIGPHKTGSTFLQKKVFPSLVGIEYIGRFYTDANQSMNMVVTENYGFFMKWVCEGDCNSLRKFVEKILDDINNSFLFSDEWLSAEYSGKFYHSAPWNVKMERLCELKKYFDLKLIYFTRRPSDAVFSLYREFVKSGIFSSDESLLKFCHSEDAVFYNYRKSFIYLASSFGDDNILTLRYDPESVDVSTVCALLDCDISGEISDCRENCSVLAGDNYAVRKRPQWLTIMPSFLYRNLSYLSKIKLFRMIYVFFMDKFSSSIVINNISLDDRAYIDEYFEWED</sequence>
<evidence type="ECO:0000313" key="2">
    <source>
        <dbReference type="Proteomes" id="UP000760472"/>
    </source>
</evidence>
<protein>
    <recommendedName>
        <fullName evidence="3">Sulfotransferase domain-containing protein</fullName>
    </recommendedName>
</protein>
<accession>A0ABS2W574</accession>
<evidence type="ECO:0000313" key="1">
    <source>
        <dbReference type="EMBL" id="MBN0986868.1"/>
    </source>
</evidence>
<name>A0ABS2W574_9GAMM</name>
<comment type="caution">
    <text evidence="1">The sequence shown here is derived from an EMBL/GenBank/DDBJ whole genome shotgun (WGS) entry which is preliminary data.</text>
</comment>
<dbReference type="SUPFAM" id="SSF52540">
    <property type="entry name" value="P-loop containing nucleoside triphosphate hydrolases"/>
    <property type="match status" value="1"/>
</dbReference>
<evidence type="ECO:0008006" key="3">
    <source>
        <dbReference type="Google" id="ProtNLM"/>
    </source>
</evidence>
<dbReference type="Gene3D" id="3.40.50.300">
    <property type="entry name" value="P-loop containing nucleotide triphosphate hydrolases"/>
    <property type="match status" value="1"/>
</dbReference>
<reference evidence="1 2" key="1">
    <citation type="submission" date="2021-02" db="EMBL/GenBank/DDBJ databases">
        <title>A novel species of genus Amphritea isolated from a fishpond in China.</title>
        <authorList>
            <person name="Lu H."/>
        </authorList>
    </citation>
    <scope>NUCLEOTIDE SEQUENCE [LARGE SCALE GENOMIC DNA]</scope>
    <source>
        <strain evidence="1 2">RP18W</strain>
    </source>
</reference>
<keyword evidence="2" id="KW-1185">Reference proteome</keyword>
<organism evidence="1 2">
    <name type="scientific">Amphritea pacifica</name>
    <dbReference type="NCBI Taxonomy" id="2811233"/>
    <lineage>
        <taxon>Bacteria</taxon>
        <taxon>Pseudomonadati</taxon>
        <taxon>Pseudomonadota</taxon>
        <taxon>Gammaproteobacteria</taxon>
        <taxon>Oceanospirillales</taxon>
        <taxon>Oceanospirillaceae</taxon>
        <taxon>Amphritea</taxon>
    </lineage>
</organism>
<dbReference type="Proteomes" id="UP000760472">
    <property type="component" value="Unassembled WGS sequence"/>
</dbReference>
<gene>
    <name evidence="1" type="ORF">JW498_05800</name>
</gene>
<dbReference type="RefSeq" id="WP_205213125.1">
    <property type="nucleotide sequence ID" value="NZ_JAFFZP010000006.1"/>
</dbReference>